<dbReference type="InterPro" id="IPR015590">
    <property type="entry name" value="Aldehyde_DH_dom"/>
</dbReference>
<dbReference type="OrthoDB" id="229416at2"/>
<dbReference type="AlphaFoldDB" id="A0A1C4WN97"/>
<proteinExistence type="inferred from homology"/>
<dbReference type="Gene3D" id="3.40.309.10">
    <property type="entry name" value="Aldehyde Dehydrogenase, Chain A, domain 2"/>
    <property type="match status" value="1"/>
</dbReference>
<gene>
    <name evidence="5" type="ORF">GA0074695_2610</name>
</gene>
<dbReference type="GO" id="GO:0016620">
    <property type="term" value="F:oxidoreductase activity, acting on the aldehyde or oxo group of donors, NAD or NADP as acceptor"/>
    <property type="evidence" value="ECO:0007669"/>
    <property type="project" value="InterPro"/>
</dbReference>
<dbReference type="InterPro" id="IPR016163">
    <property type="entry name" value="Ald_DH_C"/>
</dbReference>
<dbReference type="InterPro" id="IPR016161">
    <property type="entry name" value="Ald_DH/histidinol_DH"/>
</dbReference>
<organism evidence="5 6">
    <name type="scientific">Micromonospora viridifaciens</name>
    <dbReference type="NCBI Taxonomy" id="1881"/>
    <lineage>
        <taxon>Bacteria</taxon>
        <taxon>Bacillati</taxon>
        <taxon>Actinomycetota</taxon>
        <taxon>Actinomycetes</taxon>
        <taxon>Micromonosporales</taxon>
        <taxon>Micromonosporaceae</taxon>
        <taxon>Micromonospora</taxon>
    </lineage>
</organism>
<name>A0A1C4WN97_MICVI</name>
<keyword evidence="6" id="KW-1185">Reference proteome</keyword>
<feature type="domain" description="Aldehyde dehydrogenase" evidence="4">
    <location>
        <begin position="50"/>
        <end position="389"/>
    </location>
</feature>
<dbReference type="EMBL" id="LT607411">
    <property type="protein sequence ID" value="SCE97613.1"/>
    <property type="molecule type" value="Genomic_DNA"/>
</dbReference>
<keyword evidence="2" id="KW-0560">Oxidoreductase</keyword>
<evidence type="ECO:0000313" key="5">
    <source>
        <dbReference type="EMBL" id="SCE97613.1"/>
    </source>
</evidence>
<dbReference type="InterPro" id="IPR016162">
    <property type="entry name" value="Ald_DH_N"/>
</dbReference>
<dbReference type="Gene3D" id="3.40.605.10">
    <property type="entry name" value="Aldehyde Dehydrogenase, Chain A, domain 1"/>
    <property type="match status" value="1"/>
</dbReference>
<sequence length="464" mass="49174">MGSAAAAPPRLIALDALGPGGAYQARRRITVADVAGTPVAELSLVPKLYVTRAMSALRRARSLAPPERSAALARAGEIFAGETIDGMTFAEYARTVSRVSGVPLTVVRSATAAIVDATAKAHTSAHQAQPVGAVAGWRAPATRAGCAVWTRRGSVFAVHAAGNHPGPHSLWPEALALGYRVAVRPSRREPFTPHRLVTALRSAGFGADHVVLLPTEYDAADEILASADLGLVYGGDEVVRKYSSDQRVLPQGPGRSKILLTADVDWREHLDTIVDSVSHEAGVACINTSAVFVEGDPAPLARAIAERLAALPTLAPEDPKAALPVQPLAAARAMEHYLHAQAGDAVPWLGGTGIVDDLGDGSAALRPAVYQVDRPDARQAGIELPFPCVWVAPWTPEAGTRPLRNTLVLTAITRNESLIDELLDEPTISNVYLGDHPTYWIEPGVPHDSYLGEFLMRTKTVIRS</sequence>
<protein>
    <submittedName>
        <fullName evidence="5">Acyl-CoA reductase</fullName>
    </submittedName>
</protein>
<dbReference type="PANTHER" id="PTHR43720">
    <property type="entry name" value="2-AMINOMUCONIC SEMIALDEHYDE DEHYDROGENASE"/>
    <property type="match status" value="1"/>
</dbReference>
<reference evidence="6" key="1">
    <citation type="submission" date="2016-06" db="EMBL/GenBank/DDBJ databases">
        <authorList>
            <person name="Varghese N."/>
            <person name="Submissions Spin"/>
        </authorList>
    </citation>
    <scope>NUCLEOTIDE SEQUENCE [LARGE SCALE GENOMIC DNA]</scope>
    <source>
        <strain evidence="6">DSM 43909</strain>
    </source>
</reference>
<evidence type="ECO:0000259" key="4">
    <source>
        <dbReference type="Pfam" id="PF00171"/>
    </source>
</evidence>
<dbReference type="PANTHER" id="PTHR43720:SF2">
    <property type="entry name" value="2-AMINOMUCONIC SEMIALDEHYDE DEHYDROGENASE"/>
    <property type="match status" value="1"/>
</dbReference>
<evidence type="ECO:0000256" key="3">
    <source>
        <dbReference type="ARBA" id="ARBA00023027"/>
    </source>
</evidence>
<evidence type="ECO:0000256" key="2">
    <source>
        <dbReference type="ARBA" id="ARBA00023002"/>
    </source>
</evidence>
<evidence type="ECO:0000313" key="6">
    <source>
        <dbReference type="Proteomes" id="UP000198242"/>
    </source>
</evidence>
<dbReference type="Proteomes" id="UP000198242">
    <property type="component" value="Chromosome I"/>
</dbReference>
<dbReference type="SUPFAM" id="SSF53720">
    <property type="entry name" value="ALDH-like"/>
    <property type="match status" value="1"/>
</dbReference>
<comment type="similarity">
    <text evidence="1">Belongs to the aldehyde dehydrogenase family.</text>
</comment>
<dbReference type="Pfam" id="PF00171">
    <property type="entry name" value="Aldedh"/>
    <property type="match status" value="1"/>
</dbReference>
<accession>A0A1C4WN97</accession>
<keyword evidence="3" id="KW-0520">NAD</keyword>
<dbReference type="RefSeq" id="WP_089006475.1">
    <property type="nucleotide sequence ID" value="NZ_LT607411.1"/>
</dbReference>
<evidence type="ECO:0000256" key="1">
    <source>
        <dbReference type="ARBA" id="ARBA00009986"/>
    </source>
</evidence>